<evidence type="ECO:0000256" key="2">
    <source>
        <dbReference type="ARBA" id="ARBA00022679"/>
    </source>
</evidence>
<evidence type="ECO:0000313" key="6">
    <source>
        <dbReference type="EMBL" id="GAA3021943.1"/>
    </source>
</evidence>
<dbReference type="PANTHER" id="PTHR43712:SF2">
    <property type="entry name" value="O-METHYLTRANSFERASE CICE"/>
    <property type="match status" value="1"/>
</dbReference>
<dbReference type="Gene3D" id="3.40.50.150">
    <property type="entry name" value="Vaccinia Virus protein VP39"/>
    <property type="match status" value="1"/>
</dbReference>
<sequence length="339" mass="36941">MTSTAEPSPAERVRRLSNSVHDAAIVRAAAELGLADAVGDGPTPVAEIAVRVAAEPKALARLLRALAAYGIFEQVTPDAYRHTDMSRTMRRDAPGGLIHTLLTPSDWGWVMWGRLADAVRAGKCLFPDVFGTDFFGYLKDHPEAQARMFRGMTSWSDQMNPRLVRALPLGEADTVADMGAGEGTLLRAILEHAPHLSGVWFDTEATLTVVDDDLLSGRLSDRCAMVTGDYFREVPFSADLYVFKLTLHMYEDDDCEQILRNVAASAKPGARIVIADPLLQDPPKGKFVPAMDLHMLLVMGGRERTEQDYAALFERAGLEFAGITPTGTDLYLAVGRVPG</sequence>
<dbReference type="RefSeq" id="WP_344900098.1">
    <property type="nucleotide sequence ID" value="NZ_BAAAWD010000015.1"/>
</dbReference>
<dbReference type="InterPro" id="IPR001077">
    <property type="entry name" value="COMT_C"/>
</dbReference>
<dbReference type="PIRSF" id="PIRSF005739">
    <property type="entry name" value="O-mtase"/>
    <property type="match status" value="1"/>
</dbReference>
<keyword evidence="2" id="KW-0808">Transferase</keyword>
<keyword evidence="3" id="KW-0949">S-adenosyl-L-methionine</keyword>
<dbReference type="InterPro" id="IPR036388">
    <property type="entry name" value="WH-like_DNA-bd_sf"/>
</dbReference>
<keyword evidence="1 6" id="KW-0489">Methyltransferase</keyword>
<dbReference type="PROSITE" id="PS51683">
    <property type="entry name" value="SAM_OMT_II"/>
    <property type="match status" value="1"/>
</dbReference>
<gene>
    <name evidence="6" type="ORF">GCM10017559_53620</name>
</gene>
<dbReference type="Gene3D" id="1.10.10.10">
    <property type="entry name" value="Winged helix-like DNA-binding domain superfamily/Winged helix DNA-binding domain"/>
    <property type="match status" value="1"/>
</dbReference>
<evidence type="ECO:0000256" key="3">
    <source>
        <dbReference type="ARBA" id="ARBA00022691"/>
    </source>
</evidence>
<feature type="domain" description="O-methyltransferase C-terminal" evidence="4">
    <location>
        <begin position="112"/>
        <end position="318"/>
    </location>
</feature>
<dbReference type="Proteomes" id="UP001499930">
    <property type="component" value="Unassembled WGS sequence"/>
</dbReference>
<dbReference type="GO" id="GO:0032259">
    <property type="term" value="P:methylation"/>
    <property type="evidence" value="ECO:0007669"/>
    <property type="project" value="UniProtKB-KW"/>
</dbReference>
<evidence type="ECO:0000259" key="5">
    <source>
        <dbReference type="Pfam" id="PF08100"/>
    </source>
</evidence>
<protein>
    <submittedName>
        <fullName evidence="6">Methyltransferase</fullName>
    </submittedName>
</protein>
<accession>A0ABP6KUR9</accession>
<dbReference type="PANTHER" id="PTHR43712">
    <property type="entry name" value="PUTATIVE (AFU_ORTHOLOGUE AFUA_4G14580)-RELATED"/>
    <property type="match status" value="1"/>
</dbReference>
<proteinExistence type="predicted"/>
<name>A0ABP6KUR9_9ACTN</name>
<organism evidence="6 7">
    <name type="scientific">Streptosporangium longisporum</name>
    <dbReference type="NCBI Taxonomy" id="46187"/>
    <lineage>
        <taxon>Bacteria</taxon>
        <taxon>Bacillati</taxon>
        <taxon>Actinomycetota</taxon>
        <taxon>Actinomycetes</taxon>
        <taxon>Streptosporangiales</taxon>
        <taxon>Streptosporangiaceae</taxon>
        <taxon>Streptosporangium</taxon>
    </lineage>
</organism>
<dbReference type="InterPro" id="IPR036390">
    <property type="entry name" value="WH_DNA-bd_sf"/>
</dbReference>
<dbReference type="Pfam" id="PF08100">
    <property type="entry name" value="Dimerisation"/>
    <property type="match status" value="1"/>
</dbReference>
<evidence type="ECO:0000313" key="7">
    <source>
        <dbReference type="Proteomes" id="UP001499930"/>
    </source>
</evidence>
<dbReference type="SUPFAM" id="SSF46785">
    <property type="entry name" value="Winged helix' DNA-binding domain"/>
    <property type="match status" value="1"/>
</dbReference>
<evidence type="ECO:0000256" key="1">
    <source>
        <dbReference type="ARBA" id="ARBA00022603"/>
    </source>
</evidence>
<dbReference type="InterPro" id="IPR016461">
    <property type="entry name" value="COMT-like"/>
</dbReference>
<dbReference type="InterPro" id="IPR012967">
    <property type="entry name" value="COMT_dimerisation"/>
</dbReference>
<dbReference type="Pfam" id="PF00891">
    <property type="entry name" value="Methyltransf_2"/>
    <property type="match status" value="1"/>
</dbReference>
<evidence type="ECO:0000259" key="4">
    <source>
        <dbReference type="Pfam" id="PF00891"/>
    </source>
</evidence>
<reference evidence="7" key="1">
    <citation type="journal article" date="2019" name="Int. J. Syst. Evol. Microbiol.">
        <title>The Global Catalogue of Microorganisms (GCM) 10K type strain sequencing project: providing services to taxonomists for standard genome sequencing and annotation.</title>
        <authorList>
            <consortium name="The Broad Institute Genomics Platform"/>
            <consortium name="The Broad Institute Genome Sequencing Center for Infectious Disease"/>
            <person name="Wu L."/>
            <person name="Ma J."/>
        </authorList>
    </citation>
    <scope>NUCLEOTIDE SEQUENCE [LARGE SCALE GENOMIC DNA]</scope>
    <source>
        <strain evidence="7">JCM 3106</strain>
    </source>
</reference>
<comment type="caution">
    <text evidence="6">The sequence shown here is derived from an EMBL/GenBank/DDBJ whole genome shotgun (WGS) entry which is preliminary data.</text>
</comment>
<dbReference type="EMBL" id="BAAAWD010000015">
    <property type="protein sequence ID" value="GAA3021943.1"/>
    <property type="molecule type" value="Genomic_DNA"/>
</dbReference>
<feature type="domain" description="O-methyltransferase dimerisation" evidence="5">
    <location>
        <begin position="17"/>
        <end position="89"/>
    </location>
</feature>
<keyword evidence="7" id="KW-1185">Reference proteome</keyword>
<dbReference type="InterPro" id="IPR029063">
    <property type="entry name" value="SAM-dependent_MTases_sf"/>
</dbReference>
<dbReference type="SUPFAM" id="SSF53335">
    <property type="entry name" value="S-adenosyl-L-methionine-dependent methyltransferases"/>
    <property type="match status" value="1"/>
</dbReference>
<dbReference type="GO" id="GO:0008168">
    <property type="term" value="F:methyltransferase activity"/>
    <property type="evidence" value="ECO:0007669"/>
    <property type="project" value="UniProtKB-KW"/>
</dbReference>